<organism evidence="2">
    <name type="scientific">uncultured Planctomycetota bacterium</name>
    <dbReference type="NCBI Taxonomy" id="120965"/>
    <lineage>
        <taxon>Bacteria</taxon>
        <taxon>Pseudomonadati</taxon>
        <taxon>Planctomycetota</taxon>
        <taxon>environmental samples</taxon>
    </lineage>
</organism>
<keyword evidence="1" id="KW-0812">Transmembrane</keyword>
<dbReference type="EMBL" id="MK801296">
    <property type="protein sequence ID" value="QDY92648.1"/>
    <property type="molecule type" value="Genomic_DNA"/>
</dbReference>
<proteinExistence type="predicted"/>
<accession>A0A5B8KII5</accession>
<dbReference type="InterPro" id="IPR045584">
    <property type="entry name" value="Pilin-like"/>
</dbReference>
<dbReference type="Pfam" id="PF07963">
    <property type="entry name" value="N_methyl"/>
    <property type="match status" value="1"/>
</dbReference>
<protein>
    <submittedName>
        <fullName evidence="2">Uncharacterized protein</fullName>
    </submittedName>
</protein>
<sequence length="234" mass="25645">MQRKRKSIQLPAGRGFTLVELLVTVAIIAVLASVLLPALSTARQTAKQLRCASNLREIGRAIMFYVDAYNGALPTAEAAHYAEGSANWWEHKAFLATLALEPFPCGPSVLTCPEDSLPDFYKSGAPMSCWSSYGANASCFGMQRGGSKRGRRLSQVQQPAEALAFADAEFDEGEALVVGHQDCVLIAFAYRHRGRAEAVFLDTHVETITAADVPTGEDAWRDPFWGNLPQFWEY</sequence>
<feature type="transmembrane region" description="Helical" evidence="1">
    <location>
        <begin position="21"/>
        <end position="40"/>
    </location>
</feature>
<dbReference type="PANTHER" id="PTHR30093:SF2">
    <property type="entry name" value="TYPE II SECRETION SYSTEM PROTEIN H"/>
    <property type="match status" value="1"/>
</dbReference>
<evidence type="ECO:0000256" key="1">
    <source>
        <dbReference type="SAM" id="Phobius"/>
    </source>
</evidence>
<name>A0A5B8KII5_9BACT</name>
<keyword evidence="1" id="KW-0472">Membrane</keyword>
<dbReference type="InterPro" id="IPR012902">
    <property type="entry name" value="N_methyl_site"/>
</dbReference>
<gene>
    <name evidence="2" type="ORF">fos2004AM_00017</name>
</gene>
<dbReference type="Gene3D" id="3.30.700.10">
    <property type="entry name" value="Glycoprotein, Type 4 Pilin"/>
    <property type="match status" value="1"/>
</dbReference>
<reference evidence="2" key="1">
    <citation type="submission" date="2019-04" db="EMBL/GenBank/DDBJ databases">
        <title>Deep-cultivation of Planctomycetes uncovers their unique biology.</title>
        <authorList>
            <person name="Wiegand S."/>
            <person name="Meyerdierks A."/>
            <person name="Amann R."/>
            <person name="Jogler C."/>
        </authorList>
    </citation>
    <scope>NUCLEOTIDE SEQUENCE</scope>
</reference>
<dbReference type="NCBIfam" id="TIGR02532">
    <property type="entry name" value="IV_pilin_GFxxxE"/>
    <property type="match status" value="1"/>
</dbReference>
<evidence type="ECO:0000313" key="2">
    <source>
        <dbReference type="EMBL" id="QDY92648.1"/>
    </source>
</evidence>
<keyword evidence="1" id="KW-1133">Transmembrane helix</keyword>
<dbReference type="SUPFAM" id="SSF54523">
    <property type="entry name" value="Pili subunits"/>
    <property type="match status" value="1"/>
</dbReference>
<dbReference type="AlphaFoldDB" id="A0A5B8KII5"/>
<dbReference type="PROSITE" id="PS00409">
    <property type="entry name" value="PROKAR_NTER_METHYL"/>
    <property type="match status" value="1"/>
</dbReference>
<dbReference type="PANTHER" id="PTHR30093">
    <property type="entry name" value="GENERAL SECRETION PATHWAY PROTEIN G"/>
    <property type="match status" value="1"/>
</dbReference>